<gene>
    <name evidence="1" type="ORF">BLA17378_04499</name>
</gene>
<dbReference type="Proteomes" id="UP000494120">
    <property type="component" value="Unassembled WGS sequence"/>
</dbReference>
<evidence type="ECO:0000313" key="2">
    <source>
        <dbReference type="Proteomes" id="UP000494120"/>
    </source>
</evidence>
<name>A0ABY6XVJ2_9BURK</name>
<comment type="caution">
    <text evidence="1">The sequence shown here is derived from an EMBL/GenBank/DDBJ whole genome shotgun (WGS) entry which is preliminary data.</text>
</comment>
<reference evidence="1 2" key="1">
    <citation type="submission" date="2019-09" db="EMBL/GenBank/DDBJ databases">
        <authorList>
            <person name="Depoorter E."/>
        </authorList>
    </citation>
    <scope>NUCLEOTIDE SEQUENCE [LARGE SCALE GENOMIC DNA]</scope>
    <source>
        <strain evidence="1 2">R-17378</strain>
    </source>
</reference>
<sequence length="268" mass="30260">MVRRASDYAGQKFNMLVAVRNTGEKLCRGFLWEWRCDCGNTYIAPPSRVVSGSAKSCGCYRAAKSVIVAGKKYGRLTAIRKTGEKYFNAYKWEFLCDCENTVFLAASHVMGSQKSCGCSKLDSKPSLTHGHSATIDRPETPTYTSWSQMKSRCHGNDPRTAHHYKGRGIKVCDRWLNSFENFLADMGERPKGMSLDRWPNMHGDYEPGNCRWATQAQQLANTRRTIFVEYKGEPTCLKHACIDAGIPYDRIRSRIRAGATPQQAFDRS</sequence>
<accession>A0ABY6XVJ2</accession>
<evidence type="ECO:0000313" key="1">
    <source>
        <dbReference type="EMBL" id="VWC89925.1"/>
    </source>
</evidence>
<proteinExistence type="predicted"/>
<protein>
    <recommendedName>
        <fullName evidence="3">HNH endonuclease</fullName>
    </recommendedName>
</protein>
<keyword evidence="2" id="KW-1185">Reference proteome</keyword>
<organism evidence="1 2">
    <name type="scientific">Burkholderia aenigmatica</name>
    <dbReference type="NCBI Taxonomy" id="2015348"/>
    <lineage>
        <taxon>Bacteria</taxon>
        <taxon>Pseudomonadati</taxon>
        <taxon>Pseudomonadota</taxon>
        <taxon>Betaproteobacteria</taxon>
        <taxon>Burkholderiales</taxon>
        <taxon>Burkholderiaceae</taxon>
        <taxon>Burkholderia</taxon>
        <taxon>Burkholderia cepacia complex</taxon>
    </lineage>
</organism>
<evidence type="ECO:0008006" key="3">
    <source>
        <dbReference type="Google" id="ProtNLM"/>
    </source>
</evidence>
<dbReference type="EMBL" id="CABVQG010000016">
    <property type="protein sequence ID" value="VWC89925.1"/>
    <property type="molecule type" value="Genomic_DNA"/>
</dbReference>